<feature type="compositionally biased region" description="Polar residues" evidence="1">
    <location>
        <begin position="12"/>
        <end position="26"/>
    </location>
</feature>
<evidence type="ECO:0000256" key="1">
    <source>
        <dbReference type="SAM" id="MobiDB-lite"/>
    </source>
</evidence>
<feature type="region of interest" description="Disordered" evidence="1">
    <location>
        <begin position="201"/>
        <end position="223"/>
    </location>
</feature>
<name>A0A6H5I2N3_9HYME</name>
<proteinExistence type="predicted"/>
<sequence length="273" mass="30541">MFYVGGLAPRATRTNRSGATGGQRQRWTSEDDAEPHQRNKRARRPSLPGYGATNLRGLSENKLQGGPREDEAGTHQRLKERWSLATSGDGEPTSGLSGRPTIQRVTSEKTTLDPSWEDKKAVFINTLTQVFFFVTTSQSQPQGEAEKISTRSRCPSEWRSSYQGRTGGRRTNLRGYQEAQLPTMDLVKDDAGPSRERIIKRATANQPQGRSEANYNEWTRGQRRWTPQRISRAVESLATRANGEPTLMGLSVRANYNEWNSEKTTLDPSGGIE</sequence>
<dbReference type="AlphaFoldDB" id="A0A6H5I2N3"/>
<dbReference type="EMBL" id="CADCXV010000192">
    <property type="protein sequence ID" value="CAB0028787.1"/>
    <property type="molecule type" value="Genomic_DNA"/>
</dbReference>
<reference evidence="2 3" key="1">
    <citation type="submission" date="2020-02" db="EMBL/GenBank/DDBJ databases">
        <authorList>
            <person name="Ferguson B K."/>
        </authorList>
    </citation>
    <scope>NUCLEOTIDE SEQUENCE [LARGE SCALE GENOMIC DNA]</scope>
</reference>
<keyword evidence="3" id="KW-1185">Reference proteome</keyword>
<feature type="region of interest" description="Disordered" evidence="1">
    <location>
        <begin position="1"/>
        <end position="113"/>
    </location>
</feature>
<feature type="region of interest" description="Disordered" evidence="1">
    <location>
        <begin position="140"/>
        <end position="170"/>
    </location>
</feature>
<accession>A0A6H5I2N3</accession>
<feature type="compositionally biased region" description="Polar residues" evidence="1">
    <location>
        <begin position="203"/>
        <end position="219"/>
    </location>
</feature>
<protein>
    <submittedName>
        <fullName evidence="2">Uncharacterized protein</fullName>
    </submittedName>
</protein>
<feature type="compositionally biased region" description="Basic and acidic residues" evidence="1">
    <location>
        <begin position="67"/>
        <end position="82"/>
    </location>
</feature>
<organism evidence="2 3">
    <name type="scientific">Trichogramma brassicae</name>
    <dbReference type="NCBI Taxonomy" id="86971"/>
    <lineage>
        <taxon>Eukaryota</taxon>
        <taxon>Metazoa</taxon>
        <taxon>Ecdysozoa</taxon>
        <taxon>Arthropoda</taxon>
        <taxon>Hexapoda</taxon>
        <taxon>Insecta</taxon>
        <taxon>Pterygota</taxon>
        <taxon>Neoptera</taxon>
        <taxon>Endopterygota</taxon>
        <taxon>Hymenoptera</taxon>
        <taxon>Apocrita</taxon>
        <taxon>Proctotrupomorpha</taxon>
        <taxon>Chalcidoidea</taxon>
        <taxon>Trichogrammatidae</taxon>
        <taxon>Trichogramma</taxon>
    </lineage>
</organism>
<gene>
    <name evidence="2" type="ORF">TBRA_LOCUS918</name>
</gene>
<evidence type="ECO:0000313" key="2">
    <source>
        <dbReference type="EMBL" id="CAB0028787.1"/>
    </source>
</evidence>
<dbReference type="Proteomes" id="UP000479190">
    <property type="component" value="Unassembled WGS sequence"/>
</dbReference>
<evidence type="ECO:0000313" key="3">
    <source>
        <dbReference type="Proteomes" id="UP000479190"/>
    </source>
</evidence>